<evidence type="ECO:0000313" key="1">
    <source>
        <dbReference type="EMBL" id="CZT22079.1"/>
    </source>
</evidence>
<dbReference type="GeneID" id="35603050"/>
<reference evidence="1 2" key="1">
    <citation type="submission" date="2016-03" db="EMBL/GenBank/DDBJ databases">
        <authorList>
            <person name="Ploux O."/>
        </authorList>
    </citation>
    <scope>NUCLEOTIDE SEQUENCE [LARGE SCALE GENOMIC DNA]</scope>
    <source>
        <strain evidence="1 2">URUG2</strain>
    </source>
</reference>
<dbReference type="Proteomes" id="UP000225277">
    <property type="component" value="Unassembled WGS sequence"/>
</dbReference>
<accession>A0A2D3VJ42</accession>
<name>A0A2D3VJ42_9PEZI</name>
<proteinExistence type="predicted"/>
<keyword evidence="2" id="KW-1185">Reference proteome</keyword>
<dbReference type="EMBL" id="FJUY01000013">
    <property type="protein sequence ID" value="CZT22079.1"/>
    <property type="molecule type" value="Genomic_DNA"/>
</dbReference>
<dbReference type="AlphaFoldDB" id="A0A2D3VJ42"/>
<protein>
    <submittedName>
        <fullName evidence="1">Uncharacterized protein</fullName>
    </submittedName>
</protein>
<organism evidence="1 2">
    <name type="scientific">Ramularia collo-cygni</name>
    <dbReference type="NCBI Taxonomy" id="112498"/>
    <lineage>
        <taxon>Eukaryota</taxon>
        <taxon>Fungi</taxon>
        <taxon>Dikarya</taxon>
        <taxon>Ascomycota</taxon>
        <taxon>Pezizomycotina</taxon>
        <taxon>Dothideomycetes</taxon>
        <taxon>Dothideomycetidae</taxon>
        <taxon>Mycosphaerellales</taxon>
        <taxon>Mycosphaerellaceae</taxon>
        <taxon>Ramularia</taxon>
    </lineage>
</organism>
<sequence>MDRNTTDEAAANNHIRNYAIDRHVEVVFTNGYKYEGQLARSYTSGDPVIHLRDVKVSDTLGAVVMTHVRSSLYTDHSEPIEDITIH</sequence>
<gene>
    <name evidence="1" type="ORF">RCC_07948</name>
</gene>
<dbReference type="RefSeq" id="XP_023628968.1">
    <property type="nucleotide sequence ID" value="XM_023773200.1"/>
</dbReference>
<evidence type="ECO:0000313" key="2">
    <source>
        <dbReference type="Proteomes" id="UP000225277"/>
    </source>
</evidence>